<accession>A0A9D2N8B2</accession>
<dbReference type="PROSITE" id="PS51755">
    <property type="entry name" value="OMPR_PHOB"/>
    <property type="match status" value="1"/>
</dbReference>
<evidence type="ECO:0000256" key="4">
    <source>
        <dbReference type="PROSITE-ProRule" id="PRU01091"/>
    </source>
</evidence>
<keyword evidence="1" id="KW-0597">Phosphoprotein</keyword>
<evidence type="ECO:0000313" key="6">
    <source>
        <dbReference type="EMBL" id="HJC11283.1"/>
    </source>
</evidence>
<organism evidence="6 7">
    <name type="scientific">Candidatus Blautia merdigallinarum</name>
    <dbReference type="NCBI Taxonomy" id="2838495"/>
    <lineage>
        <taxon>Bacteria</taxon>
        <taxon>Bacillati</taxon>
        <taxon>Bacillota</taxon>
        <taxon>Clostridia</taxon>
        <taxon>Lachnospirales</taxon>
        <taxon>Lachnospiraceae</taxon>
        <taxon>Blautia</taxon>
    </lineage>
</organism>
<dbReference type="AlphaFoldDB" id="A0A9D2N8B2"/>
<evidence type="ECO:0000259" key="5">
    <source>
        <dbReference type="PROSITE" id="PS51755"/>
    </source>
</evidence>
<dbReference type="PANTHER" id="PTHR48111:SF40">
    <property type="entry name" value="PHOSPHATE REGULON TRANSCRIPTIONAL REGULATORY PROTEIN PHOB"/>
    <property type="match status" value="1"/>
</dbReference>
<dbReference type="InterPro" id="IPR039420">
    <property type="entry name" value="WalR-like"/>
</dbReference>
<dbReference type="SMART" id="SM00862">
    <property type="entry name" value="Trans_reg_C"/>
    <property type="match status" value="1"/>
</dbReference>
<evidence type="ECO:0000256" key="3">
    <source>
        <dbReference type="ARBA" id="ARBA00023125"/>
    </source>
</evidence>
<dbReference type="SUPFAM" id="SSF46894">
    <property type="entry name" value="C-terminal effector domain of the bipartite response regulators"/>
    <property type="match status" value="1"/>
</dbReference>
<keyword evidence="2" id="KW-0902">Two-component regulatory system</keyword>
<dbReference type="Proteomes" id="UP000823893">
    <property type="component" value="Unassembled WGS sequence"/>
</dbReference>
<comment type="caution">
    <text evidence="6">The sequence shown here is derived from an EMBL/GenBank/DDBJ whole genome shotgun (WGS) entry which is preliminary data.</text>
</comment>
<name>A0A9D2N8B2_9FIRM</name>
<dbReference type="GO" id="GO:0000156">
    <property type="term" value="F:phosphorelay response regulator activity"/>
    <property type="evidence" value="ECO:0007669"/>
    <property type="project" value="TreeGrafter"/>
</dbReference>
<dbReference type="InterPro" id="IPR001867">
    <property type="entry name" value="OmpR/PhoB-type_DNA-bd"/>
</dbReference>
<dbReference type="PANTHER" id="PTHR48111">
    <property type="entry name" value="REGULATOR OF RPOS"/>
    <property type="match status" value="1"/>
</dbReference>
<reference evidence="6" key="1">
    <citation type="journal article" date="2021" name="PeerJ">
        <title>Extensive microbial diversity within the chicken gut microbiome revealed by metagenomics and culture.</title>
        <authorList>
            <person name="Gilroy R."/>
            <person name="Ravi A."/>
            <person name="Getino M."/>
            <person name="Pursley I."/>
            <person name="Horton D.L."/>
            <person name="Alikhan N.F."/>
            <person name="Baker D."/>
            <person name="Gharbi K."/>
            <person name="Hall N."/>
            <person name="Watson M."/>
            <person name="Adriaenssens E.M."/>
            <person name="Foster-Nyarko E."/>
            <person name="Jarju S."/>
            <person name="Secka A."/>
            <person name="Antonio M."/>
            <person name="Oren A."/>
            <person name="Chaudhuri R.R."/>
            <person name="La Ragione R."/>
            <person name="Hildebrand F."/>
            <person name="Pallen M.J."/>
        </authorList>
    </citation>
    <scope>NUCLEOTIDE SEQUENCE</scope>
    <source>
        <strain evidence="6">ChiSxjej6B18-287</strain>
    </source>
</reference>
<dbReference type="EMBL" id="DWWV01000142">
    <property type="protein sequence ID" value="HJC11283.1"/>
    <property type="molecule type" value="Genomic_DNA"/>
</dbReference>
<evidence type="ECO:0000256" key="1">
    <source>
        <dbReference type="ARBA" id="ARBA00022553"/>
    </source>
</evidence>
<dbReference type="Pfam" id="PF00486">
    <property type="entry name" value="Trans_reg_C"/>
    <property type="match status" value="1"/>
</dbReference>
<evidence type="ECO:0000256" key="2">
    <source>
        <dbReference type="ARBA" id="ARBA00023012"/>
    </source>
</evidence>
<dbReference type="GO" id="GO:0006355">
    <property type="term" value="P:regulation of DNA-templated transcription"/>
    <property type="evidence" value="ECO:0007669"/>
    <property type="project" value="InterPro"/>
</dbReference>
<feature type="DNA-binding region" description="OmpR/PhoB-type" evidence="4">
    <location>
        <begin position="49"/>
        <end position="148"/>
    </location>
</feature>
<protein>
    <submittedName>
        <fullName evidence="6">Winged helix-turn-helix domain-containing protein</fullName>
    </submittedName>
</protein>
<dbReference type="FunFam" id="1.10.10.10:FF:000018">
    <property type="entry name" value="DNA-binding response regulator ResD"/>
    <property type="match status" value="1"/>
</dbReference>
<dbReference type="GO" id="GO:0005829">
    <property type="term" value="C:cytosol"/>
    <property type="evidence" value="ECO:0007669"/>
    <property type="project" value="TreeGrafter"/>
</dbReference>
<evidence type="ECO:0000313" key="7">
    <source>
        <dbReference type="Proteomes" id="UP000823893"/>
    </source>
</evidence>
<dbReference type="InterPro" id="IPR016032">
    <property type="entry name" value="Sig_transdc_resp-reg_C-effctor"/>
</dbReference>
<proteinExistence type="predicted"/>
<dbReference type="CDD" id="cd00383">
    <property type="entry name" value="trans_reg_C"/>
    <property type="match status" value="1"/>
</dbReference>
<dbReference type="InterPro" id="IPR036388">
    <property type="entry name" value="WH-like_DNA-bd_sf"/>
</dbReference>
<dbReference type="Gene3D" id="1.10.10.10">
    <property type="entry name" value="Winged helix-like DNA-binding domain superfamily/Winged helix DNA-binding domain"/>
    <property type="match status" value="1"/>
</dbReference>
<feature type="domain" description="OmpR/PhoB-type" evidence="5">
    <location>
        <begin position="49"/>
        <end position="148"/>
    </location>
</feature>
<reference evidence="6" key="2">
    <citation type="submission" date="2021-04" db="EMBL/GenBank/DDBJ databases">
        <authorList>
            <person name="Gilroy R."/>
        </authorList>
    </citation>
    <scope>NUCLEOTIDE SEQUENCE</scope>
    <source>
        <strain evidence="6">ChiSxjej6B18-287</strain>
    </source>
</reference>
<sequence length="152" mass="17972">MILVAQRGEYVGKLIVLSLDESEKIIYDKIMKIVGESDICVDKTLLKEQEPMRIGELYIQSEQHKVLKRDQEVRLTNIEFRILYVLALHQGSILSKEQIYNFVWNGEYLRDDSNITSHIRRLRKKIEDDPSRPEYIQTVRGVGYRMNMVKKE</sequence>
<gene>
    <name evidence="6" type="ORF">H9935_10845</name>
</gene>
<dbReference type="GO" id="GO:0000976">
    <property type="term" value="F:transcription cis-regulatory region binding"/>
    <property type="evidence" value="ECO:0007669"/>
    <property type="project" value="TreeGrafter"/>
</dbReference>
<dbReference type="GO" id="GO:0032993">
    <property type="term" value="C:protein-DNA complex"/>
    <property type="evidence" value="ECO:0007669"/>
    <property type="project" value="TreeGrafter"/>
</dbReference>
<keyword evidence="3 4" id="KW-0238">DNA-binding</keyword>